<organism evidence="2 3">
    <name type="scientific">Anabaena azotica FACHB-119</name>
    <dbReference type="NCBI Taxonomy" id="947527"/>
    <lineage>
        <taxon>Bacteria</taxon>
        <taxon>Bacillati</taxon>
        <taxon>Cyanobacteriota</taxon>
        <taxon>Cyanophyceae</taxon>
        <taxon>Nostocales</taxon>
        <taxon>Nostocaceae</taxon>
        <taxon>Anabaena</taxon>
        <taxon>Anabaena azotica</taxon>
    </lineage>
</organism>
<dbReference type="InterPro" id="IPR022217">
    <property type="entry name" value="Prot_inh_I10_marinostatin"/>
</dbReference>
<name>A0ABR8D6L1_9NOST</name>
<dbReference type="EMBL" id="JACJSG010000021">
    <property type="protein sequence ID" value="MBD2502166.1"/>
    <property type="molecule type" value="Genomic_DNA"/>
</dbReference>
<protein>
    <submittedName>
        <fullName evidence="2">Microviridin/marinostatin family tricyclic proteinase inhibitor</fullName>
    </submittedName>
</protein>
<keyword evidence="3" id="KW-1185">Reference proteome</keyword>
<dbReference type="Pfam" id="PF12559">
    <property type="entry name" value="Inhibitor_I10"/>
    <property type="match status" value="1"/>
</dbReference>
<evidence type="ECO:0000313" key="3">
    <source>
        <dbReference type="Proteomes" id="UP000661112"/>
    </source>
</evidence>
<dbReference type="Proteomes" id="UP000661112">
    <property type="component" value="Unassembled WGS sequence"/>
</dbReference>
<dbReference type="RefSeq" id="WP_190474160.1">
    <property type="nucleotide sequence ID" value="NZ_JACJSG010000021.1"/>
</dbReference>
<dbReference type="NCBIfam" id="NF033738">
    <property type="entry name" value="microvirid_RiPP"/>
    <property type="match status" value="1"/>
</dbReference>
<sequence length="57" mass="6515">MSTNTLIPLSTEEVPFFARFLEEQSSSEEPTEPPATPPANNPPQIYTFKFPSDWEDR</sequence>
<feature type="compositionally biased region" description="Pro residues" evidence="1">
    <location>
        <begin position="32"/>
        <end position="41"/>
    </location>
</feature>
<proteinExistence type="predicted"/>
<evidence type="ECO:0000256" key="1">
    <source>
        <dbReference type="SAM" id="MobiDB-lite"/>
    </source>
</evidence>
<comment type="caution">
    <text evidence="2">The sequence shown here is derived from an EMBL/GenBank/DDBJ whole genome shotgun (WGS) entry which is preliminary data.</text>
</comment>
<accession>A0ABR8D6L1</accession>
<reference evidence="2 3" key="1">
    <citation type="journal article" date="2020" name="ISME J.">
        <title>Comparative genomics reveals insights into cyanobacterial evolution and habitat adaptation.</title>
        <authorList>
            <person name="Chen M.Y."/>
            <person name="Teng W.K."/>
            <person name="Zhao L."/>
            <person name="Hu C.X."/>
            <person name="Zhou Y.K."/>
            <person name="Han B.P."/>
            <person name="Song L.R."/>
            <person name="Shu W.S."/>
        </authorList>
    </citation>
    <scope>NUCLEOTIDE SEQUENCE [LARGE SCALE GENOMIC DNA]</scope>
    <source>
        <strain evidence="2 3">FACHB-119</strain>
    </source>
</reference>
<evidence type="ECO:0000313" key="2">
    <source>
        <dbReference type="EMBL" id="MBD2502166.1"/>
    </source>
</evidence>
<feature type="region of interest" description="Disordered" evidence="1">
    <location>
        <begin position="23"/>
        <end position="57"/>
    </location>
</feature>
<gene>
    <name evidence="2" type="ORF">H6G83_16370</name>
</gene>